<feature type="domain" description="Ribbon-helix-helix protein RHH" evidence="1">
    <location>
        <begin position="4"/>
        <end position="51"/>
    </location>
</feature>
<accession>A0A154QJY5</accession>
<gene>
    <name evidence="2" type="ORF">RHOFW104T7_07880</name>
</gene>
<dbReference type="EMBL" id="LVJS01000023">
    <property type="protein sequence ID" value="KZC24627.1"/>
    <property type="molecule type" value="Genomic_DNA"/>
</dbReference>
<dbReference type="STRING" id="416169.RHOFW104T7_07880"/>
<dbReference type="GO" id="GO:0006355">
    <property type="term" value="P:regulation of DNA-templated transcription"/>
    <property type="evidence" value="ECO:0007669"/>
    <property type="project" value="InterPro"/>
</dbReference>
<dbReference type="Gene3D" id="1.10.1220.10">
    <property type="entry name" value="Met repressor-like"/>
    <property type="match status" value="1"/>
</dbReference>
<keyword evidence="3" id="KW-1185">Reference proteome</keyword>
<dbReference type="RefSeq" id="WP_008438205.1">
    <property type="nucleotide sequence ID" value="NZ_LVJS01000023.1"/>
</dbReference>
<evidence type="ECO:0000259" key="1">
    <source>
        <dbReference type="Pfam" id="PF19839"/>
    </source>
</evidence>
<dbReference type="Pfam" id="PF19839">
    <property type="entry name" value="RHH_9"/>
    <property type="match status" value="1"/>
</dbReference>
<organism evidence="2 3">
    <name type="scientific">Rhodanobacter thiooxydans</name>
    <dbReference type="NCBI Taxonomy" id="416169"/>
    <lineage>
        <taxon>Bacteria</taxon>
        <taxon>Pseudomonadati</taxon>
        <taxon>Pseudomonadota</taxon>
        <taxon>Gammaproteobacteria</taxon>
        <taxon>Lysobacterales</taxon>
        <taxon>Rhodanobacteraceae</taxon>
        <taxon>Rhodanobacter</taxon>
    </lineage>
</organism>
<sequence length="73" mass="8417">MPTESRTARLTVLIDPRKKAVFERLCAADDTTPSQVVRQLIRDYIEQKSGHSWQSEYNLAEKTATAARRPRTR</sequence>
<reference evidence="2 3" key="1">
    <citation type="journal article" date="2016" name="MBio">
        <title>Lateral Gene Transfer in a Heavy Metal-Contaminated-Groundwater Microbial Community.</title>
        <authorList>
            <person name="Hemme C.L."/>
            <person name="Green S.J."/>
            <person name="Rishishwar L."/>
            <person name="Prakash O."/>
            <person name="Pettenato A."/>
            <person name="Chakraborty R."/>
            <person name="Deutschbauer A.M."/>
            <person name="Van Nostrand J.D."/>
            <person name="Wu L."/>
            <person name="He Z."/>
            <person name="Jordan I.K."/>
            <person name="Hazen T.C."/>
            <person name="Arkin A.P."/>
            <person name="Kostka J.E."/>
            <person name="Zhou J."/>
        </authorList>
    </citation>
    <scope>NUCLEOTIDE SEQUENCE [LARGE SCALE GENOMIC DNA]</scope>
    <source>
        <strain evidence="2 3">FW104-T7</strain>
    </source>
</reference>
<evidence type="ECO:0000313" key="2">
    <source>
        <dbReference type="EMBL" id="KZC24627.1"/>
    </source>
</evidence>
<dbReference type="Proteomes" id="UP000076131">
    <property type="component" value="Unassembled WGS sequence"/>
</dbReference>
<evidence type="ECO:0000313" key="3">
    <source>
        <dbReference type="Proteomes" id="UP000076131"/>
    </source>
</evidence>
<dbReference type="SUPFAM" id="SSF47598">
    <property type="entry name" value="Ribbon-helix-helix"/>
    <property type="match status" value="1"/>
</dbReference>
<dbReference type="InterPro" id="IPR010985">
    <property type="entry name" value="Ribbon_hlx_hlx"/>
</dbReference>
<name>A0A154QJY5_9GAMM</name>
<proteinExistence type="predicted"/>
<dbReference type="AlphaFoldDB" id="A0A154QJY5"/>
<protein>
    <submittedName>
        <fullName evidence="2">CopG family transcriptional regulator</fullName>
    </submittedName>
</protein>
<comment type="caution">
    <text evidence="2">The sequence shown here is derived from an EMBL/GenBank/DDBJ whole genome shotgun (WGS) entry which is preliminary data.</text>
</comment>
<dbReference type="eggNOG" id="COG3905">
    <property type="taxonomic scope" value="Bacteria"/>
</dbReference>
<dbReference type="InterPro" id="IPR013321">
    <property type="entry name" value="Arc_rbn_hlx_hlx"/>
</dbReference>
<dbReference type="InterPro" id="IPR045559">
    <property type="entry name" value="RHH_9"/>
</dbReference>